<feature type="transmembrane region" description="Helical" evidence="6">
    <location>
        <begin position="462"/>
        <end position="481"/>
    </location>
</feature>
<dbReference type="GeneID" id="93175353"/>
<keyword evidence="3 6" id="KW-0812">Transmembrane</keyword>
<protein>
    <submittedName>
        <fullName evidence="7">Amino acid/amide ABC transporter membrane protein 1, HAAT family /amino acid/amide ABC transporter membrane protein 2, HAAT family</fullName>
    </submittedName>
</protein>
<evidence type="ECO:0000256" key="6">
    <source>
        <dbReference type="SAM" id="Phobius"/>
    </source>
</evidence>
<name>A0A1C3UDH5_9BRAD</name>
<feature type="transmembrane region" description="Helical" evidence="6">
    <location>
        <begin position="585"/>
        <end position="604"/>
    </location>
</feature>
<organism evidence="7 8">
    <name type="scientific">Bradyrhizobium yuanmingense</name>
    <dbReference type="NCBI Taxonomy" id="108015"/>
    <lineage>
        <taxon>Bacteria</taxon>
        <taxon>Pseudomonadati</taxon>
        <taxon>Pseudomonadota</taxon>
        <taxon>Alphaproteobacteria</taxon>
        <taxon>Hyphomicrobiales</taxon>
        <taxon>Nitrobacteraceae</taxon>
        <taxon>Bradyrhizobium</taxon>
    </lineage>
</organism>
<dbReference type="PANTHER" id="PTHR30482:SF20">
    <property type="entry name" value="HIGH-AFFINITY BRANCHED-CHAIN AMINO ACID TRANSPORT SYSTEM PERMEASE PROTEIN LIVM"/>
    <property type="match status" value="1"/>
</dbReference>
<dbReference type="RefSeq" id="WP_036027464.1">
    <property type="nucleotide sequence ID" value="NZ_CP104173.1"/>
</dbReference>
<feature type="transmembrane region" description="Helical" evidence="6">
    <location>
        <begin position="375"/>
        <end position="402"/>
    </location>
</feature>
<dbReference type="AlphaFoldDB" id="A0A1C3UDH5"/>
<evidence type="ECO:0000313" key="8">
    <source>
        <dbReference type="Proteomes" id="UP000183174"/>
    </source>
</evidence>
<dbReference type="InterPro" id="IPR043428">
    <property type="entry name" value="LivM-like"/>
</dbReference>
<feature type="transmembrane region" description="Helical" evidence="6">
    <location>
        <begin position="547"/>
        <end position="573"/>
    </location>
</feature>
<dbReference type="GO" id="GO:0015658">
    <property type="term" value="F:branched-chain amino acid transmembrane transporter activity"/>
    <property type="evidence" value="ECO:0007669"/>
    <property type="project" value="InterPro"/>
</dbReference>
<dbReference type="CDD" id="cd06582">
    <property type="entry name" value="TM_PBP1_LivH_like"/>
    <property type="match status" value="1"/>
</dbReference>
<feature type="transmembrane region" description="Helical" evidence="6">
    <location>
        <begin position="42"/>
        <end position="59"/>
    </location>
</feature>
<feature type="transmembrane region" description="Helical" evidence="6">
    <location>
        <begin position="136"/>
        <end position="159"/>
    </location>
</feature>
<feature type="transmembrane region" description="Helical" evidence="6">
    <location>
        <begin position="340"/>
        <end position="369"/>
    </location>
</feature>
<dbReference type="GO" id="GO:0005886">
    <property type="term" value="C:plasma membrane"/>
    <property type="evidence" value="ECO:0007669"/>
    <property type="project" value="UniProtKB-SubCell"/>
</dbReference>
<accession>A0A1C3UDH5</accession>
<dbReference type="PANTHER" id="PTHR30482">
    <property type="entry name" value="HIGH-AFFINITY BRANCHED-CHAIN AMINO ACID TRANSPORT SYSTEM PERMEASE"/>
    <property type="match status" value="1"/>
</dbReference>
<keyword evidence="4 6" id="KW-1133">Transmembrane helix</keyword>
<reference evidence="7 8" key="1">
    <citation type="submission" date="2016-08" db="EMBL/GenBank/DDBJ databases">
        <authorList>
            <person name="Seilhamer J.J."/>
        </authorList>
    </citation>
    <scope>NUCLEOTIDE SEQUENCE [LARGE SCALE GENOMIC DNA]</scope>
    <source>
        <strain evidence="7 8">CCBAU 10071</strain>
    </source>
</reference>
<dbReference type="EMBL" id="FMAE01000001">
    <property type="protein sequence ID" value="SCB13465.1"/>
    <property type="molecule type" value="Genomic_DNA"/>
</dbReference>
<evidence type="ECO:0000256" key="2">
    <source>
        <dbReference type="ARBA" id="ARBA00022475"/>
    </source>
</evidence>
<feature type="transmembrane region" description="Helical" evidence="6">
    <location>
        <begin position="96"/>
        <end position="116"/>
    </location>
</feature>
<evidence type="ECO:0000256" key="5">
    <source>
        <dbReference type="ARBA" id="ARBA00023136"/>
    </source>
</evidence>
<feature type="transmembrane region" description="Helical" evidence="6">
    <location>
        <begin position="231"/>
        <end position="251"/>
    </location>
</feature>
<feature type="transmembrane region" description="Helical" evidence="6">
    <location>
        <begin position="414"/>
        <end position="433"/>
    </location>
</feature>
<keyword evidence="5 6" id="KW-0472">Membrane</keyword>
<feature type="transmembrane region" description="Helical" evidence="6">
    <location>
        <begin position="191"/>
        <end position="211"/>
    </location>
</feature>
<dbReference type="Pfam" id="PF02653">
    <property type="entry name" value="BPD_transp_2"/>
    <property type="match status" value="2"/>
</dbReference>
<feature type="transmembrane region" description="Helical" evidence="6">
    <location>
        <begin position="311"/>
        <end position="333"/>
    </location>
</feature>
<evidence type="ECO:0000256" key="4">
    <source>
        <dbReference type="ARBA" id="ARBA00022989"/>
    </source>
</evidence>
<dbReference type="CDD" id="cd06581">
    <property type="entry name" value="TM_PBP1_LivM_like"/>
    <property type="match status" value="1"/>
</dbReference>
<feature type="transmembrane region" description="Helical" evidence="6">
    <location>
        <begin position="263"/>
        <end position="282"/>
    </location>
</feature>
<feature type="transmembrane region" description="Helical" evidence="6">
    <location>
        <begin position="512"/>
        <end position="535"/>
    </location>
</feature>
<comment type="subcellular location">
    <subcellularLocation>
        <location evidence="1">Cell membrane</location>
        <topology evidence="1">Multi-pass membrane protein</topology>
    </subcellularLocation>
</comment>
<evidence type="ECO:0000313" key="7">
    <source>
        <dbReference type="EMBL" id="SCB13465.1"/>
    </source>
</evidence>
<sequence>MSSWLDHTINGLIVGNVYALVAVGLALIFGVSRLINFAQGSIYLVGAYIGWIAVVQLHTPLPLTIIVVAVAAAIVGLIIERFGLRPLQNSVRIAPLLATIGISFVLDQLVMLIFSPNPRALPSQLPDVRFQVGGGTIGPLDLLIAGVGLTSALLLFVFLRYTKLGWAVRATAQDRDAAMQMGVDVNRVNQAVFGIAAALGGVSGMLVGMYYNQIDTAMSLQATLKGVVAEVVGGAGNVPGAVIGSLLLGLVESYGVAVLGTSYRNLFAFLLLVVVLVVRPNGLFVSARQAPPEPLTGTFIAPSRPVNIPRWALLVAVAGFAILPLFPVSFYVLQTLINAWLLGMLGLSLTLVAGTMGQVSLGHAALLAIGAYTSALLSLVLAVPAGLAVIGGGLMSAALGTLLISPSFRLRGHYVSIATLAIGEIVALVILNWESVTRGPIGISGIPPLALFGYDLISPTSVYWFSLAVMVVLALLQGRLLTSHLGRSFRAIRDDDIAARAYGLSLNRYKSIAFIFGGFAAGVSGGIAAHLYSYINHETFNTQQSILALTVVILGGLGNVVGAIVGSVALVGLPEVFRIAAEYRILIYGIVLLLLVRFRPQGLLGTV</sequence>
<keyword evidence="2" id="KW-1003">Cell membrane</keyword>
<evidence type="ECO:0000256" key="1">
    <source>
        <dbReference type="ARBA" id="ARBA00004651"/>
    </source>
</evidence>
<dbReference type="Proteomes" id="UP000183174">
    <property type="component" value="Unassembled WGS sequence"/>
</dbReference>
<proteinExistence type="predicted"/>
<evidence type="ECO:0000256" key="3">
    <source>
        <dbReference type="ARBA" id="ARBA00022692"/>
    </source>
</evidence>
<gene>
    <name evidence="7" type="ORF">GA0061099_1001985</name>
</gene>
<feature type="transmembrane region" description="Helical" evidence="6">
    <location>
        <begin position="65"/>
        <end position="84"/>
    </location>
</feature>
<feature type="transmembrane region" description="Helical" evidence="6">
    <location>
        <begin position="12"/>
        <end position="35"/>
    </location>
</feature>
<dbReference type="InterPro" id="IPR001851">
    <property type="entry name" value="ABC_transp_permease"/>
</dbReference>